<dbReference type="EMBL" id="QEQK01000013">
    <property type="protein sequence ID" value="PWN55122.1"/>
    <property type="molecule type" value="Genomic_DNA"/>
</dbReference>
<dbReference type="Gene3D" id="2.30.42.10">
    <property type="match status" value="1"/>
</dbReference>
<dbReference type="PANTHER" id="PTHR32060">
    <property type="entry name" value="TAIL-SPECIFIC PROTEASE"/>
    <property type="match status" value="1"/>
</dbReference>
<proteinExistence type="predicted"/>
<dbReference type="AlphaFoldDB" id="A0A383XR68"/>
<dbReference type="RefSeq" id="WP_109721122.1">
    <property type="nucleotide sequence ID" value="NZ_QEQK01000013.1"/>
</dbReference>
<comment type="caution">
    <text evidence="2">The sequence shown here is derived from an EMBL/GenBank/DDBJ whole genome shotgun (WGS) entry which is preliminary data.</text>
</comment>
<dbReference type="Gene3D" id="3.90.226.10">
    <property type="entry name" value="2-enoyl-CoA Hydratase, Chain A, domain 1"/>
    <property type="match status" value="1"/>
</dbReference>
<dbReference type="InterPro" id="IPR041613">
    <property type="entry name" value="Pept_S41_N"/>
</dbReference>
<feature type="domain" description="Tail specific protease" evidence="1">
    <location>
        <begin position="175"/>
        <end position="380"/>
    </location>
</feature>
<dbReference type="GO" id="GO:0030288">
    <property type="term" value="C:outer membrane-bounded periplasmic space"/>
    <property type="evidence" value="ECO:0007669"/>
    <property type="project" value="TreeGrafter"/>
</dbReference>
<dbReference type="Gene3D" id="3.30.750.170">
    <property type="match status" value="1"/>
</dbReference>
<evidence type="ECO:0000313" key="3">
    <source>
        <dbReference type="Proteomes" id="UP000251800"/>
    </source>
</evidence>
<organism evidence="2 3">
    <name type="scientific">Abyssibacter profundi</name>
    <dbReference type="NCBI Taxonomy" id="2182787"/>
    <lineage>
        <taxon>Bacteria</taxon>
        <taxon>Pseudomonadati</taxon>
        <taxon>Pseudomonadota</taxon>
        <taxon>Gammaproteobacteria</taxon>
        <taxon>Chromatiales</taxon>
        <taxon>Oceanococcaceae</taxon>
        <taxon>Abyssibacter</taxon>
    </lineage>
</organism>
<dbReference type="InterPro" id="IPR029045">
    <property type="entry name" value="ClpP/crotonase-like_dom_sf"/>
</dbReference>
<dbReference type="OrthoDB" id="7168509at2"/>
<protein>
    <recommendedName>
        <fullName evidence="1">Tail specific protease domain-containing protein</fullName>
    </recommendedName>
</protein>
<dbReference type="Pfam" id="PF03572">
    <property type="entry name" value="Peptidase_S41"/>
    <property type="match status" value="1"/>
</dbReference>
<dbReference type="Pfam" id="PF18294">
    <property type="entry name" value="Pept_S41_N"/>
    <property type="match status" value="1"/>
</dbReference>
<evidence type="ECO:0000259" key="1">
    <source>
        <dbReference type="SMART" id="SM00245"/>
    </source>
</evidence>
<name>A0A383XR68_9GAMM</name>
<reference evidence="2 3" key="1">
    <citation type="submission" date="2018-05" db="EMBL/GenBank/DDBJ databases">
        <title>Abyssibacter profundi OUC007T gen. nov., sp. nov, a marine bacterium isolated from seawater of the Mariana Trench.</title>
        <authorList>
            <person name="Zhou S."/>
        </authorList>
    </citation>
    <scope>NUCLEOTIDE SEQUENCE [LARGE SCALE GENOMIC DNA]</scope>
    <source>
        <strain evidence="2 3">OUC007</strain>
    </source>
</reference>
<dbReference type="GO" id="GO:0007165">
    <property type="term" value="P:signal transduction"/>
    <property type="evidence" value="ECO:0007669"/>
    <property type="project" value="TreeGrafter"/>
</dbReference>
<dbReference type="GO" id="GO:0006508">
    <property type="term" value="P:proteolysis"/>
    <property type="evidence" value="ECO:0007669"/>
    <property type="project" value="InterPro"/>
</dbReference>
<accession>A0A383XR68</accession>
<dbReference type="CDD" id="cd07561">
    <property type="entry name" value="Peptidase_S41_CPP_like"/>
    <property type="match status" value="1"/>
</dbReference>
<sequence length="436" mass="46269">MKPRLTCLLLGAGLLTACGGGDDCQVVNQNAYVYDQLRDTYLWAEFVADGANPASYNSPSALLQDLRHTLDETRFGNSYSYVADKAQFNSLLNEGQFTGLGVRLGFSDADELTALLVFSDSPAAEAGLVRGSRILRIEGQVPSSDPSQPNYFDTLLGADEEGVTVDMEIQGPDDATSRQVSVTKAVVTIDSVQAAQVHETVGGTRVGYLLFTNFFTDPSRTALREAFAAFRSQGVDELILDLRYNGGGSVRTSTILASLVGGDQVYRGNSGEVFTHAAANDDHPELGFVERFFNEAEALDLGRVVVVSTASTASASELVINGLEPFINVVVVGDTSFGKPVGQHPMDFCDKTLVAVTFQTLNADGQGDYFDGITPDCIAGDEWDEPLAIQGQTGNEASIQTALDYLTTGQCPAGSKQTGVAPVAYTAGLRGLIGAH</sequence>
<dbReference type="SUPFAM" id="SSF50156">
    <property type="entry name" value="PDZ domain-like"/>
    <property type="match status" value="1"/>
</dbReference>
<dbReference type="PANTHER" id="PTHR32060:SF30">
    <property type="entry name" value="CARBOXY-TERMINAL PROCESSING PROTEASE CTPA"/>
    <property type="match status" value="1"/>
</dbReference>
<dbReference type="GO" id="GO:0008236">
    <property type="term" value="F:serine-type peptidase activity"/>
    <property type="evidence" value="ECO:0007669"/>
    <property type="project" value="InterPro"/>
</dbReference>
<keyword evidence="3" id="KW-1185">Reference proteome</keyword>
<dbReference type="GO" id="GO:0004175">
    <property type="term" value="F:endopeptidase activity"/>
    <property type="evidence" value="ECO:0007669"/>
    <property type="project" value="TreeGrafter"/>
</dbReference>
<evidence type="ECO:0000313" key="2">
    <source>
        <dbReference type="EMBL" id="PWN55122.1"/>
    </source>
</evidence>
<dbReference type="SMART" id="SM00245">
    <property type="entry name" value="TSPc"/>
    <property type="match status" value="1"/>
</dbReference>
<dbReference type="Proteomes" id="UP000251800">
    <property type="component" value="Unassembled WGS sequence"/>
</dbReference>
<dbReference type="SUPFAM" id="SSF52096">
    <property type="entry name" value="ClpP/crotonase"/>
    <property type="match status" value="1"/>
</dbReference>
<gene>
    <name evidence="2" type="ORF">DEH80_13930</name>
</gene>
<dbReference type="InterPro" id="IPR036034">
    <property type="entry name" value="PDZ_sf"/>
</dbReference>
<dbReference type="InterPro" id="IPR005151">
    <property type="entry name" value="Tail-specific_protease"/>
</dbReference>
<dbReference type="PROSITE" id="PS51257">
    <property type="entry name" value="PROKAR_LIPOPROTEIN"/>
    <property type="match status" value="1"/>
</dbReference>